<dbReference type="STRING" id="1660064.CIGN_0483"/>
<organism evidence="1 2">
    <name type="scientific">Campylobacter devanensis</name>
    <dbReference type="NCBI Taxonomy" id="3161138"/>
    <lineage>
        <taxon>Bacteria</taxon>
        <taxon>Pseudomonadati</taxon>
        <taxon>Campylobacterota</taxon>
        <taxon>Epsilonproteobacteria</taxon>
        <taxon>Campylobacterales</taxon>
        <taxon>Campylobacteraceae</taxon>
        <taxon>Campylobacter</taxon>
    </lineage>
</organism>
<accession>A0A1X9SRC1</accession>
<protein>
    <submittedName>
        <fullName evidence="1">Uncharacterized protein</fullName>
    </submittedName>
</protein>
<dbReference type="EMBL" id="CP018788">
    <property type="protein sequence ID" value="ARQ98782.1"/>
    <property type="molecule type" value="Genomic_DNA"/>
</dbReference>
<dbReference type="KEGG" id="cdev:CIGN_0483"/>
<proteinExistence type="predicted"/>
<evidence type="ECO:0000313" key="1">
    <source>
        <dbReference type="EMBL" id="ARQ98782.1"/>
    </source>
</evidence>
<dbReference type="OrthoDB" id="5359822at2"/>
<keyword evidence="2" id="KW-1185">Reference proteome</keyword>
<name>A0A1X9SRC1_9BACT</name>
<accession>A0A381D7U7</accession>
<dbReference type="Proteomes" id="UP000194309">
    <property type="component" value="Chromosome"/>
</dbReference>
<gene>
    <name evidence="1" type="ORF">CIGN_0483</name>
</gene>
<evidence type="ECO:0000313" key="2">
    <source>
        <dbReference type="Proteomes" id="UP000194309"/>
    </source>
</evidence>
<dbReference type="AlphaFoldDB" id="A0A1X9SRC1"/>
<sequence length="218" mass="25764">MILYDQNYEMIGISSEGLSLFGFLNPEDFFRSCNDISDYFLETSPLYNAKNHYIDLIISQSQSNIQDMQIKLDNGDIMSVKIAVEVVNLKDVNEHYYSVKLLFDGNRLSYVNDKNRWLWDILYISRLDATEFKRRMLEFTQFARQNYEKLYEAKLLLIDANDTIRELAQLATKLKLTEFCEILINIQATSDEQLLNDEFYKYTNFITNIENIIQSEMQ</sequence>
<reference evidence="1 2" key="1">
    <citation type="journal article" date="2017" name="Genome Biol. Evol.">
        <title>Comparative Genomic Analysis Identifies a Campylobacter Clade Deficient in Selenium Metabolism.</title>
        <authorList>
            <person name="Miller W.G."/>
            <person name="Yee E."/>
            <person name="Lopes B.S."/>
            <person name="Chapman M.H."/>
            <person name="Huynh S."/>
            <person name="Bono J.L."/>
            <person name="Parker C.T."/>
            <person name="Strachan N.J.C."/>
            <person name="Forbes K.J."/>
        </authorList>
    </citation>
    <scope>NUCLEOTIDE SEQUENCE [LARGE SCALE GENOMIC DNA]</scope>
    <source>
        <strain evidence="1 2">NCTC 13003</strain>
    </source>
</reference>